<evidence type="ECO:0000313" key="11">
    <source>
        <dbReference type="EMBL" id="KIY70350.1"/>
    </source>
</evidence>
<feature type="region of interest" description="Disordered" evidence="8">
    <location>
        <begin position="507"/>
        <end position="537"/>
    </location>
</feature>
<dbReference type="EMBL" id="KN880469">
    <property type="protein sequence ID" value="KIY70350.1"/>
    <property type="molecule type" value="Genomic_DNA"/>
</dbReference>
<protein>
    <recommendedName>
        <fullName evidence="3">ubiquitinyl hydrolase 1</fullName>
        <ecNumber evidence="3">3.4.19.12</ecNumber>
    </recommendedName>
</protein>
<dbReference type="PROSITE" id="PS00973">
    <property type="entry name" value="USP_2"/>
    <property type="match status" value="1"/>
</dbReference>
<dbReference type="Gene3D" id="3.90.70.10">
    <property type="entry name" value="Cysteine proteinases"/>
    <property type="match status" value="1"/>
</dbReference>
<accession>A0A0D7BJE2</accession>
<evidence type="ECO:0000256" key="4">
    <source>
        <dbReference type="ARBA" id="ARBA00022670"/>
    </source>
</evidence>
<dbReference type="PANTHER" id="PTHR24006">
    <property type="entry name" value="UBIQUITIN CARBOXYL-TERMINAL HYDROLASE"/>
    <property type="match status" value="1"/>
</dbReference>
<proteinExistence type="inferred from homology"/>
<reference evidence="11 12" key="1">
    <citation type="journal article" date="2015" name="Fungal Genet. Biol.">
        <title>Evolution of novel wood decay mechanisms in Agaricales revealed by the genome sequences of Fistulina hepatica and Cylindrobasidium torrendii.</title>
        <authorList>
            <person name="Floudas D."/>
            <person name="Held B.W."/>
            <person name="Riley R."/>
            <person name="Nagy L.G."/>
            <person name="Koehler G."/>
            <person name="Ransdell A.S."/>
            <person name="Younus H."/>
            <person name="Chow J."/>
            <person name="Chiniquy J."/>
            <person name="Lipzen A."/>
            <person name="Tritt A."/>
            <person name="Sun H."/>
            <person name="Haridas S."/>
            <person name="LaButti K."/>
            <person name="Ohm R.A."/>
            <person name="Kues U."/>
            <person name="Blanchette R.A."/>
            <person name="Grigoriev I.V."/>
            <person name="Minto R.E."/>
            <person name="Hibbett D.S."/>
        </authorList>
    </citation>
    <scope>NUCLEOTIDE SEQUENCE [LARGE SCALE GENOMIC DNA]</scope>
    <source>
        <strain evidence="11 12">FP15055 ss-10</strain>
    </source>
</reference>
<keyword evidence="5" id="KW-0833">Ubl conjugation pathway</keyword>
<comment type="similarity">
    <text evidence="2">Belongs to the peptidase C19 family.</text>
</comment>
<dbReference type="PANTHER" id="PTHR24006:SF888">
    <property type="entry name" value="UBIQUITIN CARBOXYL-TERMINAL HYDROLASE 30"/>
    <property type="match status" value="1"/>
</dbReference>
<sequence>MSVAFNQQLKDLLSSNAFLQIAPIFVLFLIPYCFYKATVIVRTFNVPNLPMVLDALSPWTWFSHSTSDTRSSGHHHSKKRKSTGRKMRRAEVKQESDLEDGYYPGLVNVSGTYCFMNSTMQALASLAYLQPQIQAVHARAEMLDVPTPVIDVLHELFQKLNTPKSSHSSIRPMELISVLSSPSSARFNSLFSSRDHQDAQELFQLVSECIKNETVNVVKEASRDRGLNAFSQEEISPDLGKSVFDGLTANRRSCVICQYTEAVMHFSFDNWQLAVPRLASSCALEDCLEEYTQLEVLRDCICRKCSVDATLRRLQQEIATLTEATKSSSKPSSSKKRRLKEVTKMEARVRTAIDEGRIEEDLKDVRLEKVFSQYSTKQAMIARPPPVLALHLNRSMHYSSYAVKNTVRVAFPELLDLTPYTTSGILSTIPTSSLSAPSPLPPRSSTPTPATMDNLNARVFYRLSAVVCHFGSHSAGHYICYRRKPREPTSQDRWRPPKIIIKERPPLVKEETEETASGPAYDWEDTDPSGAPNTGRGWLRISDSSVDECGIETVLREGAGVFMIYYERALVSLAPPAHPYVNGSANGYGVGLATPESSEETLKPMLRMVNGNASKSSLASRMTVKSDPGEIKSPLLAASMPSSTFGPRIVRSVAAGRGRSASVALSDGTRAKSASPTHPVAIPNGLHHRVKVEDDEEAESALSSSAPALLPIPSSYDRKPKDEVAP</sequence>
<name>A0A0D7BJE2_9AGAR</name>
<feature type="region of interest" description="Disordered" evidence="8">
    <location>
        <begin position="322"/>
        <end position="341"/>
    </location>
</feature>
<feature type="domain" description="USP" evidence="10">
    <location>
        <begin position="104"/>
        <end position="569"/>
    </location>
</feature>
<dbReference type="GO" id="GO:0005634">
    <property type="term" value="C:nucleus"/>
    <property type="evidence" value="ECO:0007669"/>
    <property type="project" value="TreeGrafter"/>
</dbReference>
<dbReference type="SUPFAM" id="SSF54001">
    <property type="entry name" value="Cysteine proteinases"/>
    <property type="match status" value="1"/>
</dbReference>
<dbReference type="InterPro" id="IPR028889">
    <property type="entry name" value="USP"/>
</dbReference>
<evidence type="ECO:0000256" key="8">
    <source>
        <dbReference type="SAM" id="MobiDB-lite"/>
    </source>
</evidence>
<evidence type="ECO:0000313" key="12">
    <source>
        <dbReference type="Proteomes" id="UP000054007"/>
    </source>
</evidence>
<gene>
    <name evidence="11" type="ORF">CYLTODRAFT_488151</name>
</gene>
<evidence type="ECO:0000256" key="7">
    <source>
        <dbReference type="ARBA" id="ARBA00022807"/>
    </source>
</evidence>
<comment type="catalytic activity">
    <reaction evidence="1">
        <text>Thiol-dependent hydrolysis of ester, thioester, amide, peptide and isopeptide bonds formed by the C-terminal Gly of ubiquitin (a 76-residue protein attached to proteins as an intracellular targeting signal).</text>
        <dbReference type="EC" id="3.4.19.12"/>
    </reaction>
</comment>
<keyword evidence="9" id="KW-0812">Transmembrane</keyword>
<keyword evidence="7" id="KW-0788">Thiol protease</keyword>
<dbReference type="GO" id="GO:0005829">
    <property type="term" value="C:cytosol"/>
    <property type="evidence" value="ECO:0007669"/>
    <property type="project" value="TreeGrafter"/>
</dbReference>
<dbReference type="Proteomes" id="UP000054007">
    <property type="component" value="Unassembled WGS sequence"/>
</dbReference>
<dbReference type="InterPro" id="IPR018200">
    <property type="entry name" value="USP_CS"/>
</dbReference>
<keyword evidence="12" id="KW-1185">Reference proteome</keyword>
<keyword evidence="4" id="KW-0645">Protease</keyword>
<evidence type="ECO:0000256" key="9">
    <source>
        <dbReference type="SAM" id="Phobius"/>
    </source>
</evidence>
<dbReference type="InterPro" id="IPR001394">
    <property type="entry name" value="Peptidase_C19_UCH"/>
</dbReference>
<feature type="compositionally biased region" description="Low complexity" evidence="8">
    <location>
        <begin position="700"/>
        <end position="715"/>
    </location>
</feature>
<dbReference type="GO" id="GO:0004843">
    <property type="term" value="F:cysteine-type deubiquitinase activity"/>
    <property type="evidence" value="ECO:0007669"/>
    <property type="project" value="UniProtKB-EC"/>
</dbReference>
<dbReference type="STRING" id="1314674.A0A0D7BJE2"/>
<dbReference type="Pfam" id="PF00443">
    <property type="entry name" value="UCH"/>
    <property type="match status" value="1"/>
</dbReference>
<feature type="region of interest" description="Disordered" evidence="8">
    <location>
        <begin position="65"/>
        <end position="93"/>
    </location>
</feature>
<dbReference type="GO" id="GO:0016579">
    <property type="term" value="P:protein deubiquitination"/>
    <property type="evidence" value="ECO:0007669"/>
    <property type="project" value="InterPro"/>
</dbReference>
<feature type="compositionally biased region" description="Basic residues" evidence="8">
    <location>
        <begin position="72"/>
        <end position="88"/>
    </location>
</feature>
<evidence type="ECO:0000256" key="3">
    <source>
        <dbReference type="ARBA" id="ARBA00012759"/>
    </source>
</evidence>
<evidence type="ECO:0000256" key="5">
    <source>
        <dbReference type="ARBA" id="ARBA00022786"/>
    </source>
</evidence>
<evidence type="ECO:0000256" key="2">
    <source>
        <dbReference type="ARBA" id="ARBA00009085"/>
    </source>
</evidence>
<feature type="region of interest" description="Disordered" evidence="8">
    <location>
        <begin position="664"/>
        <end position="726"/>
    </location>
</feature>
<dbReference type="InterPro" id="IPR038765">
    <property type="entry name" value="Papain-like_cys_pep_sf"/>
</dbReference>
<dbReference type="GO" id="GO:0006508">
    <property type="term" value="P:proteolysis"/>
    <property type="evidence" value="ECO:0007669"/>
    <property type="project" value="UniProtKB-KW"/>
</dbReference>
<dbReference type="AlphaFoldDB" id="A0A0D7BJE2"/>
<dbReference type="EC" id="3.4.19.12" evidence="3"/>
<dbReference type="PROSITE" id="PS50235">
    <property type="entry name" value="USP_3"/>
    <property type="match status" value="1"/>
</dbReference>
<evidence type="ECO:0000256" key="6">
    <source>
        <dbReference type="ARBA" id="ARBA00022801"/>
    </source>
</evidence>
<organism evidence="11 12">
    <name type="scientific">Cylindrobasidium torrendii FP15055 ss-10</name>
    <dbReference type="NCBI Taxonomy" id="1314674"/>
    <lineage>
        <taxon>Eukaryota</taxon>
        <taxon>Fungi</taxon>
        <taxon>Dikarya</taxon>
        <taxon>Basidiomycota</taxon>
        <taxon>Agaricomycotina</taxon>
        <taxon>Agaricomycetes</taxon>
        <taxon>Agaricomycetidae</taxon>
        <taxon>Agaricales</taxon>
        <taxon>Marasmiineae</taxon>
        <taxon>Physalacriaceae</taxon>
        <taxon>Cylindrobasidium</taxon>
    </lineage>
</organism>
<keyword evidence="6" id="KW-0378">Hydrolase</keyword>
<evidence type="ECO:0000256" key="1">
    <source>
        <dbReference type="ARBA" id="ARBA00000707"/>
    </source>
</evidence>
<feature type="compositionally biased region" description="Basic and acidic residues" evidence="8">
    <location>
        <begin position="716"/>
        <end position="726"/>
    </location>
</feature>
<evidence type="ECO:0000259" key="10">
    <source>
        <dbReference type="PROSITE" id="PS50235"/>
    </source>
</evidence>
<feature type="transmembrane region" description="Helical" evidence="9">
    <location>
        <begin position="12"/>
        <end position="32"/>
    </location>
</feature>
<dbReference type="InterPro" id="IPR050164">
    <property type="entry name" value="Peptidase_C19"/>
</dbReference>
<keyword evidence="9" id="KW-1133">Transmembrane helix</keyword>
<dbReference type="OrthoDB" id="2020758at2759"/>
<dbReference type="CDD" id="cd02662">
    <property type="entry name" value="Peptidase_C19F"/>
    <property type="match status" value="1"/>
</dbReference>
<keyword evidence="9" id="KW-0472">Membrane</keyword>